<protein>
    <recommendedName>
        <fullName evidence="1">Metallo-beta-lactamase domain-containing protein</fullName>
    </recommendedName>
</protein>
<dbReference type="InterPro" id="IPR036388">
    <property type="entry name" value="WH-like_DNA-bd_sf"/>
</dbReference>
<dbReference type="Gene3D" id="1.10.10.10">
    <property type="entry name" value="Winged helix-like DNA-binding domain superfamily/Winged helix DNA-binding domain"/>
    <property type="match status" value="1"/>
</dbReference>
<name>A0A382DHY5_9ZZZZ</name>
<feature type="non-terminal residue" evidence="2">
    <location>
        <position position="247"/>
    </location>
</feature>
<dbReference type="InterPro" id="IPR001279">
    <property type="entry name" value="Metallo-B-lactamas"/>
</dbReference>
<organism evidence="2">
    <name type="scientific">marine metagenome</name>
    <dbReference type="NCBI Taxonomy" id="408172"/>
    <lineage>
        <taxon>unclassified sequences</taxon>
        <taxon>metagenomes</taxon>
        <taxon>ecological metagenomes</taxon>
    </lineage>
</organism>
<feature type="domain" description="Metallo-beta-lactamase" evidence="1">
    <location>
        <begin position="21"/>
        <end position="192"/>
    </location>
</feature>
<sequence>MELEKGIHQLAHGRKPFGIPSPNVYLLQGRDASMFVDSGWDNENDHFARMSYLRKVGGPPLAGVLITHRHGDHGGGALRIRQDTKALISAHRLDKDAIQAERFGGNAVLDTVLNGGESFDLGGMTLQVFHAPGHTLGSISILIPERDVLLSADTVLGVTTTVVRPREGDLGKYVESLQMLRDLKPGVIYPGHGGPLTDPDDRIRQLIDHRIHREDQVLAELVKAPQSIDQLFQTIYPHLPEERHGIG</sequence>
<gene>
    <name evidence="2" type="ORF">METZ01_LOCUS190960</name>
</gene>
<dbReference type="Gene3D" id="3.60.15.10">
    <property type="entry name" value="Ribonuclease Z/Hydroxyacylglutathione hydrolase-like"/>
    <property type="match status" value="1"/>
</dbReference>
<dbReference type="EMBL" id="UINC01039514">
    <property type="protein sequence ID" value="SVB38106.1"/>
    <property type="molecule type" value="Genomic_DNA"/>
</dbReference>
<proteinExistence type="predicted"/>
<dbReference type="InterPro" id="IPR050662">
    <property type="entry name" value="Sec-metab_biosynth-thioest"/>
</dbReference>
<dbReference type="SUPFAM" id="SSF56281">
    <property type="entry name" value="Metallo-hydrolase/oxidoreductase"/>
    <property type="match status" value="1"/>
</dbReference>
<accession>A0A382DHY5</accession>
<dbReference type="AlphaFoldDB" id="A0A382DHY5"/>
<reference evidence="2" key="1">
    <citation type="submission" date="2018-05" db="EMBL/GenBank/DDBJ databases">
        <authorList>
            <person name="Lanie J.A."/>
            <person name="Ng W.-L."/>
            <person name="Kazmierczak K.M."/>
            <person name="Andrzejewski T.M."/>
            <person name="Davidsen T.M."/>
            <person name="Wayne K.J."/>
            <person name="Tettelin H."/>
            <person name="Glass J.I."/>
            <person name="Rusch D."/>
            <person name="Podicherti R."/>
            <person name="Tsui H.-C.T."/>
            <person name="Winkler M.E."/>
        </authorList>
    </citation>
    <scope>NUCLEOTIDE SEQUENCE</scope>
</reference>
<evidence type="ECO:0000313" key="2">
    <source>
        <dbReference type="EMBL" id="SVB38106.1"/>
    </source>
</evidence>
<dbReference type="PANTHER" id="PTHR23131">
    <property type="entry name" value="ENDORIBONUCLEASE LACTB2"/>
    <property type="match status" value="1"/>
</dbReference>
<dbReference type="InterPro" id="IPR036866">
    <property type="entry name" value="RibonucZ/Hydroxyglut_hydro"/>
</dbReference>
<dbReference type="SMART" id="SM00849">
    <property type="entry name" value="Lactamase_B"/>
    <property type="match status" value="1"/>
</dbReference>
<dbReference type="PANTHER" id="PTHR23131:SF0">
    <property type="entry name" value="ENDORIBONUCLEASE LACTB2"/>
    <property type="match status" value="1"/>
</dbReference>
<evidence type="ECO:0000259" key="1">
    <source>
        <dbReference type="SMART" id="SM00849"/>
    </source>
</evidence>
<dbReference type="Pfam" id="PF00753">
    <property type="entry name" value="Lactamase_B"/>
    <property type="match status" value="1"/>
</dbReference>